<protein>
    <submittedName>
        <fullName evidence="7">Thiol-disulfide oxidoreductase ResA</fullName>
    </submittedName>
</protein>
<dbReference type="CDD" id="cd02966">
    <property type="entry name" value="TlpA_like_family"/>
    <property type="match status" value="1"/>
</dbReference>
<dbReference type="GO" id="GO:0016491">
    <property type="term" value="F:oxidoreductase activity"/>
    <property type="evidence" value="ECO:0007669"/>
    <property type="project" value="InterPro"/>
</dbReference>
<sequence length="299" mass="34769">MKQLQLFILLLSLFTSPFIIAQNETSIEKELAESHKPNQKIQDSLSKLIKEYNLKIELETDTAKRNLLTLRLDTLWNAKDQNDINQLKLDFDFARKHPNSLKALEIMKINVGRFTGMNFYDTFVEVFQNFSPEVQNSATGKEMSERLKYFKQSKVGSIAPAFTLKDITGQTVSLSDFKEKKYVLIDFWASWCAPCLEELPYIKELYKKYHQQEFEIISVTQDQKADLWKNAIAKEKIESWKHLSVTENKATIDKDYFVYGIPHKVLIDKNGVIIGKWKGSSENNKHELQQLLKSVFEAE</sequence>
<proteinExistence type="predicted"/>
<dbReference type="InterPro" id="IPR017937">
    <property type="entry name" value="Thioredoxin_CS"/>
</dbReference>
<dbReference type="InterPro" id="IPR013740">
    <property type="entry name" value="Redoxin"/>
</dbReference>
<gene>
    <name evidence="7" type="primary">resA_7</name>
    <name evidence="7" type="ORF">FLA105534_03390</name>
</gene>
<keyword evidence="2" id="KW-0201">Cytochrome c-type biogenesis</keyword>
<dbReference type="PROSITE" id="PS00194">
    <property type="entry name" value="THIOREDOXIN_1"/>
    <property type="match status" value="1"/>
</dbReference>
<dbReference type="Pfam" id="PF08534">
    <property type="entry name" value="Redoxin"/>
    <property type="match status" value="1"/>
</dbReference>
<evidence type="ECO:0000256" key="2">
    <source>
        <dbReference type="ARBA" id="ARBA00022748"/>
    </source>
</evidence>
<feature type="domain" description="Thioredoxin" evidence="6">
    <location>
        <begin position="153"/>
        <end position="297"/>
    </location>
</feature>
<evidence type="ECO:0000256" key="3">
    <source>
        <dbReference type="ARBA" id="ARBA00023157"/>
    </source>
</evidence>
<name>A0A6J4GQ02_9FLAO</name>
<dbReference type="PANTHER" id="PTHR42852">
    <property type="entry name" value="THIOL:DISULFIDE INTERCHANGE PROTEIN DSBE"/>
    <property type="match status" value="1"/>
</dbReference>
<evidence type="ECO:0000313" key="8">
    <source>
        <dbReference type="Proteomes" id="UP000479938"/>
    </source>
</evidence>
<keyword evidence="3" id="KW-1015">Disulfide bond</keyword>
<evidence type="ECO:0000259" key="6">
    <source>
        <dbReference type="PROSITE" id="PS51352"/>
    </source>
</evidence>
<keyword evidence="8" id="KW-1185">Reference proteome</keyword>
<dbReference type="EMBL" id="CADCSU010000121">
    <property type="protein sequence ID" value="CAA9201067.1"/>
    <property type="molecule type" value="Genomic_DNA"/>
</dbReference>
<dbReference type="Gene3D" id="3.40.30.10">
    <property type="entry name" value="Glutaredoxin"/>
    <property type="match status" value="1"/>
</dbReference>
<dbReference type="RefSeq" id="WP_173971888.1">
    <property type="nucleotide sequence ID" value="NZ_CADCSU010000121.1"/>
</dbReference>
<dbReference type="InterPro" id="IPR036249">
    <property type="entry name" value="Thioredoxin-like_sf"/>
</dbReference>
<evidence type="ECO:0000256" key="5">
    <source>
        <dbReference type="SAM" id="SignalP"/>
    </source>
</evidence>
<comment type="subcellular location">
    <subcellularLocation>
        <location evidence="1">Cell envelope</location>
    </subcellularLocation>
</comment>
<evidence type="ECO:0000256" key="4">
    <source>
        <dbReference type="ARBA" id="ARBA00023284"/>
    </source>
</evidence>
<evidence type="ECO:0000256" key="1">
    <source>
        <dbReference type="ARBA" id="ARBA00004196"/>
    </source>
</evidence>
<dbReference type="PANTHER" id="PTHR42852:SF6">
    <property type="entry name" value="THIOL:DISULFIDE INTERCHANGE PROTEIN DSBE"/>
    <property type="match status" value="1"/>
</dbReference>
<keyword evidence="4" id="KW-0676">Redox-active center</keyword>
<reference evidence="7 8" key="1">
    <citation type="submission" date="2020-02" db="EMBL/GenBank/DDBJ databases">
        <authorList>
            <person name="Criscuolo A."/>
        </authorList>
    </citation>
    <scope>NUCLEOTIDE SEQUENCE [LARGE SCALE GENOMIC DNA]</scope>
    <source>
        <strain evidence="7">CIP105534</strain>
    </source>
</reference>
<dbReference type="GO" id="GO:0017004">
    <property type="term" value="P:cytochrome complex assembly"/>
    <property type="evidence" value="ECO:0007669"/>
    <property type="project" value="UniProtKB-KW"/>
</dbReference>
<organism evidence="7 8">
    <name type="scientific">Flavobacterium bizetiae</name>
    <dbReference type="NCBI Taxonomy" id="2704140"/>
    <lineage>
        <taxon>Bacteria</taxon>
        <taxon>Pseudomonadati</taxon>
        <taxon>Bacteroidota</taxon>
        <taxon>Flavobacteriia</taxon>
        <taxon>Flavobacteriales</taxon>
        <taxon>Flavobacteriaceae</taxon>
        <taxon>Flavobacterium</taxon>
    </lineage>
</organism>
<accession>A0A6J4GQ02</accession>
<dbReference type="GO" id="GO:0030313">
    <property type="term" value="C:cell envelope"/>
    <property type="evidence" value="ECO:0007669"/>
    <property type="project" value="UniProtKB-SubCell"/>
</dbReference>
<feature type="signal peptide" evidence="5">
    <location>
        <begin position="1"/>
        <end position="21"/>
    </location>
</feature>
<dbReference type="AlphaFoldDB" id="A0A6J4GQ02"/>
<keyword evidence="5" id="KW-0732">Signal</keyword>
<dbReference type="InterPro" id="IPR050553">
    <property type="entry name" value="Thioredoxin_ResA/DsbE_sf"/>
</dbReference>
<feature type="chain" id="PRO_5027002502" evidence="5">
    <location>
        <begin position="22"/>
        <end position="299"/>
    </location>
</feature>
<dbReference type="PROSITE" id="PS51352">
    <property type="entry name" value="THIOREDOXIN_2"/>
    <property type="match status" value="1"/>
</dbReference>
<dbReference type="InterPro" id="IPR013766">
    <property type="entry name" value="Thioredoxin_domain"/>
</dbReference>
<dbReference type="Proteomes" id="UP000479938">
    <property type="component" value="Unassembled WGS sequence"/>
</dbReference>
<dbReference type="SUPFAM" id="SSF52833">
    <property type="entry name" value="Thioredoxin-like"/>
    <property type="match status" value="1"/>
</dbReference>
<evidence type="ECO:0000313" key="7">
    <source>
        <dbReference type="EMBL" id="CAA9201067.1"/>
    </source>
</evidence>